<keyword evidence="9" id="KW-1185">Reference proteome</keyword>
<keyword evidence="5" id="KW-0472">Membrane</keyword>
<dbReference type="AlphaFoldDB" id="A0AAV3Q0X1"/>
<dbReference type="Proteomes" id="UP001454036">
    <property type="component" value="Unassembled WGS sequence"/>
</dbReference>
<evidence type="ECO:0000256" key="3">
    <source>
        <dbReference type="ARBA" id="ARBA00022475"/>
    </source>
</evidence>
<evidence type="ECO:0008006" key="10">
    <source>
        <dbReference type="Google" id="ProtNLM"/>
    </source>
</evidence>
<evidence type="ECO:0000256" key="7">
    <source>
        <dbReference type="SAM" id="MobiDB-lite"/>
    </source>
</evidence>
<dbReference type="Pfam" id="PF09790">
    <property type="entry name" value="Hyccin"/>
    <property type="match status" value="2"/>
</dbReference>
<proteinExistence type="inferred from homology"/>
<protein>
    <recommendedName>
        <fullName evidence="10">Hyccin</fullName>
    </recommendedName>
</protein>
<dbReference type="GO" id="GO:0005886">
    <property type="term" value="C:plasma membrane"/>
    <property type="evidence" value="ECO:0007669"/>
    <property type="project" value="UniProtKB-SubCell"/>
</dbReference>
<comment type="caution">
    <text evidence="8">The sequence shown here is derived from an EMBL/GenBank/DDBJ whole genome shotgun (WGS) entry which is preliminary data.</text>
</comment>
<dbReference type="GO" id="GO:0005829">
    <property type="term" value="C:cytosol"/>
    <property type="evidence" value="ECO:0007669"/>
    <property type="project" value="UniProtKB-SubCell"/>
</dbReference>
<gene>
    <name evidence="8" type="ORF">LIER_14487</name>
</gene>
<dbReference type="InterPro" id="IPR018619">
    <property type="entry name" value="Hyccin"/>
</dbReference>
<feature type="region of interest" description="Disordered" evidence="7">
    <location>
        <begin position="481"/>
        <end position="504"/>
    </location>
</feature>
<evidence type="ECO:0000256" key="4">
    <source>
        <dbReference type="ARBA" id="ARBA00022490"/>
    </source>
</evidence>
<dbReference type="GO" id="GO:0046854">
    <property type="term" value="P:phosphatidylinositol phosphate biosynthetic process"/>
    <property type="evidence" value="ECO:0007669"/>
    <property type="project" value="TreeGrafter"/>
</dbReference>
<feature type="region of interest" description="Disordered" evidence="7">
    <location>
        <begin position="66"/>
        <end position="117"/>
    </location>
</feature>
<dbReference type="GO" id="GO:0072659">
    <property type="term" value="P:protein localization to plasma membrane"/>
    <property type="evidence" value="ECO:0007669"/>
    <property type="project" value="TreeGrafter"/>
</dbReference>
<comment type="subcellular location">
    <subcellularLocation>
        <location evidence="1">Cell membrane</location>
    </subcellularLocation>
    <subcellularLocation>
        <location evidence="2">Cytoplasm</location>
        <location evidence="2">Cytosol</location>
    </subcellularLocation>
</comment>
<organism evidence="8 9">
    <name type="scientific">Lithospermum erythrorhizon</name>
    <name type="common">Purple gromwell</name>
    <name type="synonym">Lithospermum officinale var. erythrorhizon</name>
    <dbReference type="NCBI Taxonomy" id="34254"/>
    <lineage>
        <taxon>Eukaryota</taxon>
        <taxon>Viridiplantae</taxon>
        <taxon>Streptophyta</taxon>
        <taxon>Embryophyta</taxon>
        <taxon>Tracheophyta</taxon>
        <taxon>Spermatophyta</taxon>
        <taxon>Magnoliopsida</taxon>
        <taxon>eudicotyledons</taxon>
        <taxon>Gunneridae</taxon>
        <taxon>Pentapetalae</taxon>
        <taxon>asterids</taxon>
        <taxon>lamiids</taxon>
        <taxon>Boraginales</taxon>
        <taxon>Boraginaceae</taxon>
        <taxon>Boraginoideae</taxon>
        <taxon>Lithospermeae</taxon>
        <taxon>Lithospermum</taxon>
    </lineage>
</organism>
<accession>A0AAV3Q0X1</accession>
<comment type="similarity">
    <text evidence="6">Belongs to the Hyccin family.</text>
</comment>
<keyword evidence="3" id="KW-1003">Cell membrane</keyword>
<evidence type="ECO:0000313" key="8">
    <source>
        <dbReference type="EMBL" id="GAA0157163.1"/>
    </source>
</evidence>
<name>A0AAV3Q0X1_LITER</name>
<evidence type="ECO:0000256" key="2">
    <source>
        <dbReference type="ARBA" id="ARBA00004514"/>
    </source>
</evidence>
<dbReference type="PANTHER" id="PTHR31220:SF1">
    <property type="entry name" value="GH21176P"/>
    <property type="match status" value="1"/>
</dbReference>
<dbReference type="EMBL" id="BAABME010003040">
    <property type="protein sequence ID" value="GAA0157163.1"/>
    <property type="molecule type" value="Genomic_DNA"/>
</dbReference>
<feature type="compositionally biased region" description="Low complexity" evidence="7">
    <location>
        <begin position="83"/>
        <end position="108"/>
    </location>
</feature>
<keyword evidence="4" id="KW-0963">Cytoplasm</keyword>
<feature type="region of interest" description="Disordered" evidence="7">
    <location>
        <begin position="11"/>
        <end position="37"/>
    </location>
</feature>
<evidence type="ECO:0000256" key="1">
    <source>
        <dbReference type="ARBA" id="ARBA00004236"/>
    </source>
</evidence>
<evidence type="ECO:0000313" key="9">
    <source>
        <dbReference type="Proteomes" id="UP001454036"/>
    </source>
</evidence>
<sequence length="504" mass="54013">MDFHHILRSFPSSSSTSSAAADPLHHLTSSTTTTTDPMHSWWESISKARTQIHILSTILPTTSTAVDHPSATVTTTSGEQPFPSLAHSPLPTTTTTTASAENHHSAASGEDPLTSLADSDRPARSLLLSAAAYTTIAASLSSPFSGSGEDPLCHWLYDTFLSSDPDLRLVVLSFIPLITSLYLSRIHSSKTPSLSGFEAVFLAIYSSEVKARGGKSIVVNIPDLGQPSLYHTPKDSIFSGKLSGNKDSIFNGRLSGGNDQNKVSVFGGKLNGSSSENGNGKLRGDSGWNDGFKVNVGVLCDPLEPQIAVKSTKRGCIVGIALDCYFKQISHMPSWSKVEFCRFAEGCGGEECACMSEFDEVNDFRTDDDGGICGESRGDEIVSVTEGMDNLEIEAGLVEDPRPKRVRIPLPWELLQPILRILGHCLLGPLNSEDVKDAASAAIRRMYARASHELNPKAILATRSLIRLDKRSREAAQAAAMVSASSNANTPSKAKKPEILLVSK</sequence>
<evidence type="ECO:0000256" key="6">
    <source>
        <dbReference type="ARBA" id="ARBA00034482"/>
    </source>
</evidence>
<feature type="compositionally biased region" description="Low complexity" evidence="7">
    <location>
        <begin position="12"/>
        <end position="37"/>
    </location>
</feature>
<feature type="compositionally biased region" description="Polar residues" evidence="7">
    <location>
        <begin position="66"/>
        <end position="79"/>
    </location>
</feature>
<dbReference type="PANTHER" id="PTHR31220">
    <property type="entry name" value="HYCCIN RELATED"/>
    <property type="match status" value="1"/>
</dbReference>
<evidence type="ECO:0000256" key="5">
    <source>
        <dbReference type="ARBA" id="ARBA00023136"/>
    </source>
</evidence>
<reference evidence="8 9" key="1">
    <citation type="submission" date="2024-01" db="EMBL/GenBank/DDBJ databases">
        <title>The complete chloroplast genome sequence of Lithospermum erythrorhizon: insights into the phylogenetic relationship among Boraginaceae species and the maternal lineages of purple gromwells.</title>
        <authorList>
            <person name="Okada T."/>
            <person name="Watanabe K."/>
        </authorList>
    </citation>
    <scope>NUCLEOTIDE SEQUENCE [LARGE SCALE GENOMIC DNA]</scope>
</reference>